<keyword evidence="1" id="KW-0812">Transmembrane</keyword>
<evidence type="ECO:0000313" key="2">
    <source>
        <dbReference type="EMBL" id="QBK90119.1"/>
    </source>
</evidence>
<evidence type="ECO:0000256" key="1">
    <source>
        <dbReference type="SAM" id="Phobius"/>
    </source>
</evidence>
<feature type="transmembrane region" description="Helical" evidence="1">
    <location>
        <begin position="169"/>
        <end position="190"/>
    </location>
</feature>
<keyword evidence="1" id="KW-0472">Membrane</keyword>
<organism evidence="2">
    <name type="scientific">Pithovirus LCPAC102</name>
    <dbReference type="NCBI Taxonomy" id="2506587"/>
    <lineage>
        <taxon>Viruses</taxon>
        <taxon>Pithoviruses</taxon>
    </lineage>
</organism>
<reference evidence="2" key="1">
    <citation type="journal article" date="2019" name="MBio">
        <title>Virus Genomes from Deep Sea Sediments Expand the Ocean Megavirome and Support Independent Origins of Viral Gigantism.</title>
        <authorList>
            <person name="Backstrom D."/>
            <person name="Yutin N."/>
            <person name="Jorgensen S.L."/>
            <person name="Dharamshi J."/>
            <person name="Homa F."/>
            <person name="Zaremba-Niedwiedzka K."/>
            <person name="Spang A."/>
            <person name="Wolf Y.I."/>
            <person name="Koonin E.V."/>
            <person name="Ettema T.J."/>
        </authorList>
    </citation>
    <scope>NUCLEOTIDE SEQUENCE</scope>
</reference>
<evidence type="ECO:0008006" key="3">
    <source>
        <dbReference type="Google" id="ProtNLM"/>
    </source>
</evidence>
<keyword evidence="1" id="KW-1133">Transmembrane helix</keyword>
<name>A0A481Z535_9VIRU</name>
<feature type="transmembrane region" description="Helical" evidence="1">
    <location>
        <begin position="137"/>
        <end position="157"/>
    </location>
</feature>
<dbReference type="EMBL" id="MK500465">
    <property type="protein sequence ID" value="QBK90119.1"/>
    <property type="molecule type" value="Genomic_DNA"/>
</dbReference>
<feature type="transmembrane region" description="Helical" evidence="1">
    <location>
        <begin position="110"/>
        <end position="130"/>
    </location>
</feature>
<sequence>MNNEDDIENIRNNRTNKTQLKNKYGKFKHHQEEVLHKLIEREDKDYNSNTKVQIQIIYIISAIIWIIIIYIFSLYCNGVTILLLSFIPIIVYGLNFMWAKHQSLEVSTLMFNADFLSIGFLIVTIILNWYKEVDKKEIFLLVVVSLLILSLGIIDIWTPKESIILLQNIRSVLETGSVVLLMIVVIKYYFLVQKEIYFD</sequence>
<feature type="transmembrane region" description="Helical" evidence="1">
    <location>
        <begin position="52"/>
        <end position="72"/>
    </location>
</feature>
<protein>
    <recommendedName>
        <fullName evidence="3">Transmembrane protein</fullName>
    </recommendedName>
</protein>
<feature type="transmembrane region" description="Helical" evidence="1">
    <location>
        <begin position="79"/>
        <end position="98"/>
    </location>
</feature>
<accession>A0A481Z535</accession>
<gene>
    <name evidence="2" type="ORF">LCPAC102_00290</name>
</gene>
<proteinExistence type="predicted"/>